<dbReference type="Proteomes" id="UP000605013">
    <property type="component" value="Unassembled WGS sequence"/>
</dbReference>
<proteinExistence type="inferred from homology"/>
<gene>
    <name evidence="6 7" type="primary">rlmF</name>
    <name evidence="7" type="ORF">JAO71_06375</name>
</gene>
<keyword evidence="5 6" id="KW-0949">S-adenosyl-L-methionine</keyword>
<dbReference type="Gene3D" id="3.40.50.150">
    <property type="entry name" value="Vaccinia Virus protein VP39"/>
    <property type="match status" value="1"/>
</dbReference>
<accession>A0ABS1WJX9</accession>
<keyword evidence="8" id="KW-1185">Reference proteome</keyword>
<dbReference type="EMBL" id="JAEMEF010000004">
    <property type="protein sequence ID" value="MBL7559430.1"/>
    <property type="molecule type" value="Genomic_DNA"/>
</dbReference>
<evidence type="ECO:0000256" key="6">
    <source>
        <dbReference type="HAMAP-Rule" id="MF_01848"/>
    </source>
</evidence>
<keyword evidence="3 6" id="KW-0489">Methyltransferase</keyword>
<protein>
    <recommendedName>
        <fullName evidence="6">Ribosomal RNA large subunit methyltransferase F</fullName>
        <ecNumber evidence="6">2.1.1.181</ecNumber>
    </recommendedName>
    <alternativeName>
        <fullName evidence="6">23S rRNA mA1618 methyltransferase</fullName>
    </alternativeName>
    <alternativeName>
        <fullName evidence="6">rRNA adenine N-6-methyltransferase</fullName>
    </alternativeName>
</protein>
<keyword evidence="4 6" id="KW-0808">Transferase</keyword>
<comment type="catalytic activity">
    <reaction evidence="6">
        <text>adenosine(1618) in 23S rRNA + S-adenosyl-L-methionine = N(6)-methyladenosine(1618) in 23S rRNA + S-adenosyl-L-homocysteine + H(+)</text>
        <dbReference type="Rhea" id="RHEA:16497"/>
        <dbReference type="Rhea" id="RHEA-COMP:10229"/>
        <dbReference type="Rhea" id="RHEA-COMP:10231"/>
        <dbReference type="ChEBI" id="CHEBI:15378"/>
        <dbReference type="ChEBI" id="CHEBI:57856"/>
        <dbReference type="ChEBI" id="CHEBI:59789"/>
        <dbReference type="ChEBI" id="CHEBI:74411"/>
        <dbReference type="ChEBI" id="CHEBI:74449"/>
        <dbReference type="EC" id="2.1.1.181"/>
    </reaction>
</comment>
<organism evidence="7 8">
    <name type="scientific">Olleya sediminilitoris</name>
    <dbReference type="NCBI Taxonomy" id="2795739"/>
    <lineage>
        <taxon>Bacteria</taxon>
        <taxon>Pseudomonadati</taxon>
        <taxon>Bacteroidota</taxon>
        <taxon>Flavobacteriia</taxon>
        <taxon>Flavobacteriales</taxon>
        <taxon>Flavobacteriaceae</taxon>
    </lineage>
</organism>
<comment type="subcellular location">
    <subcellularLocation>
        <location evidence="6">Cytoplasm</location>
    </subcellularLocation>
</comment>
<dbReference type="PANTHER" id="PTHR13393">
    <property type="entry name" value="SAM-DEPENDENT METHYLTRANSFERASE"/>
    <property type="match status" value="1"/>
</dbReference>
<evidence type="ECO:0000313" key="7">
    <source>
        <dbReference type="EMBL" id="MBL7559430.1"/>
    </source>
</evidence>
<dbReference type="SUPFAM" id="SSF53335">
    <property type="entry name" value="S-adenosyl-L-methionine-dependent methyltransferases"/>
    <property type="match status" value="1"/>
</dbReference>
<evidence type="ECO:0000256" key="5">
    <source>
        <dbReference type="ARBA" id="ARBA00022691"/>
    </source>
</evidence>
<dbReference type="Pfam" id="PF05971">
    <property type="entry name" value="Methyltransf_10"/>
    <property type="match status" value="1"/>
</dbReference>
<comment type="similarity">
    <text evidence="6">Belongs to the methyltransferase superfamily. METTL16/RlmF family.</text>
</comment>
<evidence type="ECO:0000256" key="3">
    <source>
        <dbReference type="ARBA" id="ARBA00022603"/>
    </source>
</evidence>
<comment type="caution">
    <text evidence="7">The sequence shown here is derived from an EMBL/GenBank/DDBJ whole genome shotgun (WGS) entry which is preliminary data.</text>
</comment>
<sequence>MKPKVVHKKNKHSEDYNFETLATVHPKLESFVFTNANNKKTIDFANPKAVKTLNAALLHTHYDVSFWDFPDHFLCPPIPGRVDYIHHLSDLLQRSQLDKDITIMDIGTGANCIYPLLGTSSYDWNFIAVDSNDDAIKSAQNIINKNNLQNKIKLKKQTDDTHVLQDVLNENDKVTITMCNPPFFKNEADAIKATTSKLKGLGKPTDQMVRNFAGQAHELWYKGGEKAFLHTYLYESSLQKTSSFWYTSLVSNKDNIKTMNQSLKKLGATSVMTIAMNIGNKKSRIVAWTFLNEEQKQNWNKK</sequence>
<keyword evidence="1 6" id="KW-0963">Cytoplasm</keyword>
<dbReference type="InterPro" id="IPR029063">
    <property type="entry name" value="SAM-dependent_MTases_sf"/>
</dbReference>
<evidence type="ECO:0000256" key="2">
    <source>
        <dbReference type="ARBA" id="ARBA00022552"/>
    </source>
</evidence>
<name>A0ABS1WJX9_9FLAO</name>
<reference evidence="7 8" key="1">
    <citation type="submission" date="2020-12" db="EMBL/GenBank/DDBJ databases">
        <title>Olleya sediminilitoris sp. nov., isolated from a tidal flat.</title>
        <authorList>
            <person name="Park S."/>
            <person name="Yoon J.-H."/>
        </authorList>
    </citation>
    <scope>NUCLEOTIDE SEQUENCE [LARGE SCALE GENOMIC DNA]</scope>
    <source>
        <strain evidence="7 8">YSTF-M6</strain>
    </source>
</reference>
<dbReference type="PANTHER" id="PTHR13393:SF0">
    <property type="entry name" value="RNA N6-ADENOSINE-METHYLTRANSFERASE METTL16"/>
    <property type="match status" value="1"/>
</dbReference>
<dbReference type="EC" id="2.1.1.181" evidence="6"/>
<dbReference type="HAMAP" id="MF_01848">
    <property type="entry name" value="23SrRNA_methyltr_F"/>
    <property type="match status" value="1"/>
</dbReference>
<evidence type="ECO:0000256" key="4">
    <source>
        <dbReference type="ARBA" id="ARBA00022679"/>
    </source>
</evidence>
<dbReference type="PIRSF" id="PIRSF029038">
    <property type="entry name" value="Mtase_YbiN_prd"/>
    <property type="match status" value="1"/>
</dbReference>
<dbReference type="GO" id="GO:0052907">
    <property type="term" value="F:23S rRNA (adenine(1618)-N(6))-methyltransferase activity"/>
    <property type="evidence" value="ECO:0007669"/>
    <property type="project" value="UniProtKB-EC"/>
</dbReference>
<evidence type="ECO:0000256" key="1">
    <source>
        <dbReference type="ARBA" id="ARBA00022490"/>
    </source>
</evidence>
<dbReference type="InterPro" id="IPR010286">
    <property type="entry name" value="METTL16/RlmF"/>
</dbReference>
<dbReference type="InterPro" id="IPR016909">
    <property type="entry name" value="rRNA_lsu_MeTfrase_F"/>
</dbReference>
<evidence type="ECO:0000313" key="8">
    <source>
        <dbReference type="Proteomes" id="UP000605013"/>
    </source>
</evidence>
<keyword evidence="2 6" id="KW-0698">rRNA processing</keyword>
<dbReference type="NCBIfam" id="NF008725">
    <property type="entry name" value="PRK11727.1"/>
    <property type="match status" value="1"/>
</dbReference>
<comment type="function">
    <text evidence="6">Specifically methylates the adenine in position 1618 of 23S rRNA.</text>
</comment>